<protein>
    <recommendedName>
        <fullName evidence="4">Amine oxidase domain-containing protein</fullName>
    </recommendedName>
</protein>
<evidence type="ECO:0000256" key="2">
    <source>
        <dbReference type="SAM" id="SignalP"/>
    </source>
</evidence>
<dbReference type="VEuPathDB" id="CryptoDB:Cvel_15409"/>
<gene>
    <name evidence="3" type="ORF">Cvel_15409</name>
</gene>
<dbReference type="AlphaFoldDB" id="A0A0G4F685"/>
<dbReference type="PANTHER" id="PTHR42923">
    <property type="entry name" value="PROTOPORPHYRINOGEN OXIDASE"/>
    <property type="match status" value="1"/>
</dbReference>
<accession>A0A0G4F685</accession>
<feature type="region of interest" description="Disordered" evidence="1">
    <location>
        <begin position="739"/>
        <end position="772"/>
    </location>
</feature>
<dbReference type="InterPro" id="IPR036188">
    <property type="entry name" value="FAD/NAD-bd_sf"/>
</dbReference>
<sequence>MLVLRYLGVSLLFVLPASFRPPPQRCRPVFPSKLVSPGSVGVSGGTVLSGVAEQTEGVSTGTETAGRRRERVAIVGAGFSGAVCAWVLSQSPSFEVDVIEASDAWGGHMLYDSITLPGYQNNMTHLASLFKEDEVFRNHSLPSPKRGDGDGFRCVANVGGPLHFGTFYNVQMILDFLGVPDRRVGASGGDKDSFYIVHLARGRQYVPDATEILFSLPLLVDILKFLVISKVEPDSDLGSFFDRHTEGSSGGGESESGSFKWTFSSEFFNLLRWSLKAYEFDHSDEDIIRQHSVKAAAAYLYQTLFFVVIFRDLFKFSYPSWFASSGRQANEETLWKRLDGKFQRKLKNWRGGEGNETGREGEKETEGVEESEGVREGSLLERFPWQRTRDDFSFHTCDRREMLRRMLSRCDNVRLSTSVASVRPKGALQVKKGQKGGKQEKEKGTRSLFSRFLFKERDSKSEEATDLDSVVLFDKNDKEIGRYDRVILTTSPAVSKKLLRNVPEFDGWIGRVKGEGMAVQLVRQRDVAEWWRLKETTNRGDSTSSPPPLCLEDAFPFSERVSPLEKGHNCSEWRSYYAYEISHVSPPGIPEPVIDWSLPVTPDGIPKDPHPPPCALSPLCQHQWEWVVPSPEYSQGRMETADAIQGTGGIFFTGHCVSGVIRNLEVQAHNALALCDRHFGTLPPWRYFLPLTPVSDERRWLATVPLPEAVAGSLKEWVDLVSCLAIGLGTRFVRSLEGKGGGMAQRSAGTREKRLWRPSMKESRDLRPLLRR</sequence>
<proteinExistence type="predicted"/>
<dbReference type="InterPro" id="IPR050464">
    <property type="entry name" value="Zeta_carotene_desat/Oxidored"/>
</dbReference>
<dbReference type="Pfam" id="PF13450">
    <property type="entry name" value="NAD_binding_8"/>
    <property type="match status" value="1"/>
</dbReference>
<dbReference type="EMBL" id="CDMZ01000153">
    <property type="protein sequence ID" value="CEM07921.1"/>
    <property type="molecule type" value="Genomic_DNA"/>
</dbReference>
<dbReference type="GO" id="GO:0016491">
    <property type="term" value="F:oxidoreductase activity"/>
    <property type="evidence" value="ECO:0007669"/>
    <property type="project" value="TreeGrafter"/>
</dbReference>
<feature type="compositionally biased region" description="Basic and acidic residues" evidence="1">
    <location>
        <begin position="749"/>
        <end position="772"/>
    </location>
</feature>
<name>A0A0G4F685_9ALVE</name>
<dbReference type="Gene3D" id="3.50.50.60">
    <property type="entry name" value="FAD/NAD(P)-binding domain"/>
    <property type="match status" value="1"/>
</dbReference>
<evidence type="ECO:0000313" key="3">
    <source>
        <dbReference type="EMBL" id="CEM07921.1"/>
    </source>
</evidence>
<keyword evidence="2" id="KW-0732">Signal</keyword>
<dbReference type="PANTHER" id="PTHR42923:SF17">
    <property type="entry name" value="AMINE OXIDASE DOMAIN-CONTAINING PROTEIN"/>
    <property type="match status" value="1"/>
</dbReference>
<feature type="signal peptide" evidence="2">
    <location>
        <begin position="1"/>
        <end position="19"/>
    </location>
</feature>
<evidence type="ECO:0000256" key="1">
    <source>
        <dbReference type="SAM" id="MobiDB-lite"/>
    </source>
</evidence>
<feature type="compositionally biased region" description="Basic and acidic residues" evidence="1">
    <location>
        <begin position="356"/>
        <end position="375"/>
    </location>
</feature>
<dbReference type="SUPFAM" id="SSF51905">
    <property type="entry name" value="FAD/NAD(P)-binding domain"/>
    <property type="match status" value="1"/>
</dbReference>
<organism evidence="3">
    <name type="scientific">Chromera velia CCMP2878</name>
    <dbReference type="NCBI Taxonomy" id="1169474"/>
    <lineage>
        <taxon>Eukaryota</taxon>
        <taxon>Sar</taxon>
        <taxon>Alveolata</taxon>
        <taxon>Colpodellida</taxon>
        <taxon>Chromeraceae</taxon>
        <taxon>Chromera</taxon>
    </lineage>
</organism>
<reference evidence="3" key="1">
    <citation type="submission" date="2014-11" db="EMBL/GenBank/DDBJ databases">
        <authorList>
            <person name="Otto D Thomas"/>
            <person name="Naeem Raeece"/>
        </authorList>
    </citation>
    <scope>NUCLEOTIDE SEQUENCE</scope>
</reference>
<feature type="chain" id="PRO_5005188136" description="Amine oxidase domain-containing protein" evidence="2">
    <location>
        <begin position="20"/>
        <end position="772"/>
    </location>
</feature>
<feature type="region of interest" description="Disordered" evidence="1">
    <location>
        <begin position="348"/>
        <end position="375"/>
    </location>
</feature>
<evidence type="ECO:0008006" key="4">
    <source>
        <dbReference type="Google" id="ProtNLM"/>
    </source>
</evidence>